<evidence type="ECO:0000256" key="3">
    <source>
        <dbReference type="ARBA" id="ARBA00022679"/>
    </source>
</evidence>
<evidence type="ECO:0000256" key="1">
    <source>
        <dbReference type="ARBA" id="ARBA00002701"/>
    </source>
</evidence>
<feature type="domain" description="DNA-directed DNA polymerase family B multifunctional" evidence="10">
    <location>
        <begin position="579"/>
        <end position="959"/>
    </location>
</feature>
<evidence type="ECO:0000256" key="8">
    <source>
        <dbReference type="ARBA" id="ARBA00049244"/>
    </source>
</evidence>
<feature type="domain" description="DNA-directed DNA polymerase family B exonuclease" evidence="11">
    <location>
        <begin position="153"/>
        <end position="423"/>
    </location>
</feature>
<keyword evidence="9" id="KW-0235">DNA replication</keyword>
<dbReference type="Proteomes" id="UP000203768">
    <property type="component" value="Segment"/>
</dbReference>
<dbReference type="Gene3D" id="3.30.420.10">
    <property type="entry name" value="Ribonuclease H-like superfamily/Ribonuclease H"/>
    <property type="match status" value="1"/>
</dbReference>
<keyword evidence="5 9" id="KW-0239">DNA-directed DNA polymerase</keyword>
<dbReference type="InterPro" id="IPR042087">
    <property type="entry name" value="DNA_pol_B_thumb"/>
</dbReference>
<dbReference type="EMBL" id="KF158713">
    <property type="protein sequence ID" value="AGR56818.1"/>
    <property type="molecule type" value="Genomic_DNA"/>
</dbReference>
<keyword evidence="4 9" id="KW-0548">Nucleotidyltransferase</keyword>
<evidence type="ECO:0000256" key="6">
    <source>
        <dbReference type="ARBA" id="ARBA00023109"/>
    </source>
</evidence>
<dbReference type="InterPro" id="IPR036397">
    <property type="entry name" value="RNaseH_sf"/>
</dbReference>
<dbReference type="OrthoDB" id="165at10239"/>
<evidence type="ECO:0000256" key="9">
    <source>
        <dbReference type="RuleBase" id="RU000442"/>
    </source>
</evidence>
<dbReference type="GO" id="GO:0039693">
    <property type="term" value="P:viral DNA genome replication"/>
    <property type="evidence" value="ECO:0007669"/>
    <property type="project" value="UniProtKB-KW"/>
</dbReference>
<evidence type="ECO:0000259" key="10">
    <source>
        <dbReference type="Pfam" id="PF00136"/>
    </source>
</evidence>
<dbReference type="InterPro" id="IPR006133">
    <property type="entry name" value="DNA-dir_DNA_pol_B_exonuc"/>
</dbReference>
<protein>
    <recommendedName>
        <fullName evidence="9">DNA polymerase</fullName>
        <ecNumber evidence="9">2.7.7.7</ecNumber>
    </recommendedName>
</protein>
<dbReference type="InterPro" id="IPR006172">
    <property type="entry name" value="DNA-dir_DNA_pol_B"/>
</dbReference>
<dbReference type="InterPro" id="IPR017964">
    <property type="entry name" value="DNA-dir_DNA_pol_B_CS"/>
</dbReference>
<dbReference type="Pfam" id="PF03104">
    <property type="entry name" value="DNA_pol_B_exo1"/>
    <property type="match status" value="1"/>
</dbReference>
<dbReference type="PANTHER" id="PTHR10322">
    <property type="entry name" value="DNA POLYMERASE CATALYTIC SUBUNIT"/>
    <property type="match status" value="1"/>
</dbReference>
<comment type="catalytic activity">
    <reaction evidence="8 9">
        <text>DNA(n) + a 2'-deoxyribonucleoside 5'-triphosphate = DNA(n+1) + diphosphate</text>
        <dbReference type="Rhea" id="RHEA:22508"/>
        <dbReference type="Rhea" id="RHEA-COMP:17339"/>
        <dbReference type="Rhea" id="RHEA-COMP:17340"/>
        <dbReference type="ChEBI" id="CHEBI:33019"/>
        <dbReference type="ChEBI" id="CHEBI:61560"/>
        <dbReference type="ChEBI" id="CHEBI:173112"/>
        <dbReference type="EC" id="2.7.7.7"/>
    </reaction>
</comment>
<proteinExistence type="inferred from homology"/>
<keyword evidence="7 9" id="KW-0238">DNA-binding</keyword>
<evidence type="ECO:0000256" key="5">
    <source>
        <dbReference type="ARBA" id="ARBA00022932"/>
    </source>
</evidence>
<keyword evidence="6" id="KW-1194">Viral DNA replication</keyword>
<sequence length="1087" mass="127221">MSSDPEQQSSSSSSNYMNLIKLNQLKDALIESNHFERKINIDTNDVFRIVRMAYKDDYLIIFLSGYLKSCPNQLFQFYVQAKCPLYSYKFCYNNHIFENCRNNCSSLKTFVMPGLRNVYMQKYNVMKYKRESEATMISSNKGNKNVKPLDYFLKDINRVHMQTDLKEGQYVRFNEKQVCVDRQLKCYARDLSTIKDMFTIVLVEELKKEIVPVILCYDIETHSRGQKFSNALEDHVISISMVMRRNDKMIKTCLYYMKEGADDDLHDETNDDATVLGDIKYDNNVVNIVRFEDELDMLKAFFELLPVFNPDCILDYNGDKFDLPYMMDRIKTLCALRKNAPNREMAKRFKYSASGCNFDASKITKIVRYDLDPVDIETQVIHDKFTNKINNHLFGYYVHVDLYQFLSTDPEHSNLENYQLNTVAEHYLKMSKVDLNVSEMLRLYNDNCIKKIIEYNIQDSVLPIMLFLRLEIIDFLYTQCMLLYMCTDDLLCNISHKISVVFFHLCLTNTVTNKEGEEKPDPFIFNKNDLNVTSGRQNVRYNSFNNNSDNSGHDKNMVDLTLLNRKPIPAANIPKDAVKLCTTRPVCNYKGGKVLSPKSGFEKWVVTLDFNSLYPTIMMYGGICFSNLFIADDGFVYLDKNKNAINPKLLINLLDLRKKFKDRRDRYEIGTFQYNINDKMQNAVKRIANSIYGYFGIYFKVLANHITKIGRTKLVEAIKMIESMSESDEIKTQFGLSSVKFKVIYGDTDSCFIRVAFVENEITEHNRYETIKNMINDFVLKRLNDSWHGQGFKMSLENVMPSLILLKKKKYCYLNTENRIKYKGWLIKKDMPLFMRKTFRSVIDSFLRNHSVACGMELLLKLMSQYYDDFGKESTVLADYSFSMSYNEKSTSLKKRKSADGQRKPVITIAKHCREILFQSGSKNLPGNGDRIPFLLVDVKGKITEKSYPLALFDKNDSSLRVSWIKHVNILCNFMNELLEIFGNRPEFEYYFDKICSLYMSKQIYDVKYPVLVECKKSIKKKNEDDDDDVSCDDNDDDFDNMSEDEVINLQENNKLNTTRYQFRMYVKRPKKQLNHTKVVCRQCLQV</sequence>
<dbReference type="GO" id="GO:0000166">
    <property type="term" value="F:nucleotide binding"/>
    <property type="evidence" value="ECO:0007669"/>
    <property type="project" value="InterPro"/>
</dbReference>
<reference evidence="12 13" key="1">
    <citation type="journal article" date="2013" name="Virus Genes">
        <title>The genome of a baculovirus isolated from Hemileuca sp. encodes a serpin ortholog.</title>
        <authorList>
            <person name="Rohrmann G.F."/>
            <person name="Erlandson M.A."/>
            <person name="Theilmann D.A."/>
        </authorList>
    </citation>
    <scope>NUCLEOTIDE SEQUENCE [LARGE SCALE GENOMIC DNA]</scope>
</reference>
<dbReference type="Gene3D" id="1.10.132.60">
    <property type="entry name" value="DNA polymerase family B, C-terminal domain"/>
    <property type="match status" value="1"/>
</dbReference>
<comment type="function">
    <text evidence="1">Replicates the viral genome, host DNA polymerases cannot substitute for the viral enzyme in this process.</text>
</comment>
<dbReference type="InterPro" id="IPR023211">
    <property type="entry name" value="DNA_pol_palm_dom_sf"/>
</dbReference>
<dbReference type="InterPro" id="IPR012337">
    <property type="entry name" value="RNaseH-like_sf"/>
</dbReference>
<dbReference type="GeneID" id="16489468"/>
<dbReference type="KEGG" id="vg:16489468"/>
<dbReference type="SMART" id="SM00486">
    <property type="entry name" value="POLBc"/>
    <property type="match status" value="1"/>
</dbReference>
<gene>
    <name evidence="12" type="ORF">Hesp066</name>
</gene>
<evidence type="ECO:0000313" key="13">
    <source>
        <dbReference type="Proteomes" id="UP000203768"/>
    </source>
</evidence>
<evidence type="ECO:0000259" key="11">
    <source>
        <dbReference type="Pfam" id="PF03104"/>
    </source>
</evidence>
<organism evidence="12 13">
    <name type="scientific">Hemileuca sp. nucleopolyhedrovirus</name>
    <dbReference type="NCBI Taxonomy" id="1367203"/>
    <lineage>
        <taxon>Viruses</taxon>
        <taxon>Viruses incertae sedis</taxon>
        <taxon>Naldaviricetes</taxon>
        <taxon>Lefavirales</taxon>
        <taxon>Baculoviridae</taxon>
        <taxon>Alphabaculovirus</taxon>
        <taxon>Alphabaculovirus heleucae</taxon>
        <taxon>Hemileuca species nucleopolyhedrovirus</taxon>
    </lineage>
</organism>
<dbReference type="Gene3D" id="1.10.287.690">
    <property type="entry name" value="Helix hairpin bin"/>
    <property type="match status" value="1"/>
</dbReference>
<accession>S5MQ70</accession>
<dbReference type="SUPFAM" id="SSF56672">
    <property type="entry name" value="DNA/RNA polymerases"/>
    <property type="match status" value="1"/>
</dbReference>
<dbReference type="PRINTS" id="PR00106">
    <property type="entry name" value="DNAPOLB"/>
</dbReference>
<evidence type="ECO:0000256" key="2">
    <source>
        <dbReference type="ARBA" id="ARBA00005755"/>
    </source>
</evidence>
<dbReference type="GO" id="GO:0003677">
    <property type="term" value="F:DNA binding"/>
    <property type="evidence" value="ECO:0007669"/>
    <property type="project" value="UniProtKB-KW"/>
</dbReference>
<name>S5MQ70_9ABAC</name>
<keyword evidence="13" id="KW-1185">Reference proteome</keyword>
<dbReference type="InterPro" id="IPR050240">
    <property type="entry name" value="DNA_pol_type-B"/>
</dbReference>
<dbReference type="GO" id="GO:0006261">
    <property type="term" value="P:DNA-templated DNA replication"/>
    <property type="evidence" value="ECO:0007669"/>
    <property type="project" value="TreeGrafter"/>
</dbReference>
<evidence type="ECO:0000256" key="4">
    <source>
        <dbReference type="ARBA" id="ARBA00022695"/>
    </source>
</evidence>
<dbReference type="InterPro" id="IPR043502">
    <property type="entry name" value="DNA/RNA_pol_sf"/>
</dbReference>
<dbReference type="PANTHER" id="PTHR10322:SF23">
    <property type="entry name" value="DNA POLYMERASE DELTA CATALYTIC SUBUNIT"/>
    <property type="match status" value="1"/>
</dbReference>
<dbReference type="PROSITE" id="PS00116">
    <property type="entry name" value="DNA_POLYMERASE_B"/>
    <property type="match status" value="1"/>
</dbReference>
<dbReference type="GO" id="GO:0003887">
    <property type="term" value="F:DNA-directed DNA polymerase activity"/>
    <property type="evidence" value="ECO:0007669"/>
    <property type="project" value="UniProtKB-KW"/>
</dbReference>
<comment type="similarity">
    <text evidence="2 9">Belongs to the DNA polymerase type-B family.</text>
</comment>
<dbReference type="Gene3D" id="3.90.1600.10">
    <property type="entry name" value="Palm domain of DNA polymerase"/>
    <property type="match status" value="1"/>
</dbReference>
<dbReference type="RefSeq" id="YP_008378282.1">
    <property type="nucleotide sequence ID" value="NC_021923.1"/>
</dbReference>
<dbReference type="InterPro" id="IPR006134">
    <property type="entry name" value="DNA-dir_DNA_pol_B_multi_dom"/>
</dbReference>
<evidence type="ECO:0000313" key="12">
    <source>
        <dbReference type="EMBL" id="AGR56818.1"/>
    </source>
</evidence>
<keyword evidence="3 9" id="KW-0808">Transferase</keyword>
<dbReference type="EC" id="2.7.7.7" evidence="9"/>
<dbReference type="SUPFAM" id="SSF53098">
    <property type="entry name" value="Ribonuclease H-like"/>
    <property type="match status" value="1"/>
</dbReference>
<evidence type="ECO:0000256" key="7">
    <source>
        <dbReference type="ARBA" id="ARBA00023125"/>
    </source>
</evidence>
<dbReference type="Pfam" id="PF00136">
    <property type="entry name" value="DNA_pol_B"/>
    <property type="match status" value="1"/>
</dbReference>